<reference evidence="7 8" key="1">
    <citation type="submission" date="2019-03" db="EMBL/GenBank/DDBJ databases">
        <authorList>
            <person name="Jensen L."/>
            <person name="Storgaard J."/>
            <person name="Sulaj E."/>
            <person name="Schramm A."/>
            <person name="Marshall I.P.G."/>
        </authorList>
    </citation>
    <scope>NUCLEOTIDE SEQUENCE [LARGE SCALE GENOMIC DNA]</scope>
    <source>
        <strain evidence="7 8">2017H2G3</strain>
    </source>
</reference>
<proteinExistence type="inferred from homology"/>
<keyword evidence="1" id="KW-0547">Nucleotide-binding</keyword>
<dbReference type="PANTHER" id="PTHR13748:SF62">
    <property type="entry name" value="COBW DOMAIN-CONTAINING PROTEIN"/>
    <property type="match status" value="1"/>
</dbReference>
<dbReference type="GO" id="GO:0000166">
    <property type="term" value="F:nucleotide binding"/>
    <property type="evidence" value="ECO:0007669"/>
    <property type="project" value="UniProtKB-KW"/>
</dbReference>
<dbReference type="InterPro" id="IPR051316">
    <property type="entry name" value="Zinc-reg_GTPase_activator"/>
</dbReference>
<dbReference type="RefSeq" id="WP_131237701.1">
    <property type="nucleotide sequence ID" value="NZ_SJTH01000025.1"/>
</dbReference>
<comment type="caution">
    <text evidence="7">The sequence shown here is derived from an EMBL/GenBank/DDBJ whole genome shotgun (WGS) entry which is preliminary data.</text>
</comment>
<dbReference type="Proteomes" id="UP000293846">
    <property type="component" value="Unassembled WGS sequence"/>
</dbReference>
<keyword evidence="2" id="KW-0378">Hydrolase</keyword>
<dbReference type="SUPFAM" id="SSF90002">
    <property type="entry name" value="Hypothetical protein YjiA, C-terminal domain"/>
    <property type="match status" value="1"/>
</dbReference>
<dbReference type="OrthoDB" id="9808822at2"/>
<dbReference type="Pfam" id="PF02492">
    <property type="entry name" value="cobW"/>
    <property type="match status" value="1"/>
</dbReference>
<dbReference type="PANTHER" id="PTHR13748">
    <property type="entry name" value="COBW-RELATED"/>
    <property type="match status" value="1"/>
</dbReference>
<dbReference type="STRING" id="1742358.GCA_001439605_04916"/>
<evidence type="ECO:0000256" key="3">
    <source>
        <dbReference type="ARBA" id="ARBA00023186"/>
    </source>
</evidence>
<dbReference type="AlphaFoldDB" id="A0A4R1AT97"/>
<dbReference type="InterPro" id="IPR036627">
    <property type="entry name" value="CobW-likC_sf"/>
</dbReference>
<dbReference type="InterPro" id="IPR027417">
    <property type="entry name" value="P-loop_NTPase"/>
</dbReference>
<sequence length="307" mass="35141">MNKTEIYILSGFLGSGKTTLLKQLLTEEKKQNRKIAVMMNELGKVSIDSDAVDEDIPLKELLDGCICCTIQDKLESQLQGLLVIDKPDAIYIEATGAAHPVEVLDAVLSPLFADRIEVKGIISVVDGKRWLDRYTLSPQVQQLLIEQIRHADLILLNKTDELTDGEQSKLTMEIQALNSHAFSILTTFAKVPIQQIRKLSTSIKTDKAQTHVSTDLKLSTFVYQFKYSIEQMEFESFLRRLPDTIYRIKGYVKFHSSRFPSLFQYSYGMPIYMKENMNMPLNMVFIGENIDWMKIEEELRSLETKKS</sequence>
<accession>A0A4R1AT97</accession>
<protein>
    <submittedName>
        <fullName evidence="7">GTP-binding protein</fullName>
    </submittedName>
</protein>
<keyword evidence="8" id="KW-1185">Reference proteome</keyword>
<evidence type="ECO:0000313" key="8">
    <source>
        <dbReference type="Proteomes" id="UP000293846"/>
    </source>
</evidence>
<dbReference type="InterPro" id="IPR003495">
    <property type="entry name" value="CobW/HypB/UreG_nucleotide-bd"/>
</dbReference>
<evidence type="ECO:0000256" key="1">
    <source>
        <dbReference type="ARBA" id="ARBA00022741"/>
    </source>
</evidence>
<dbReference type="GO" id="GO:0016787">
    <property type="term" value="F:hydrolase activity"/>
    <property type="evidence" value="ECO:0007669"/>
    <property type="project" value="UniProtKB-KW"/>
</dbReference>
<evidence type="ECO:0000256" key="2">
    <source>
        <dbReference type="ARBA" id="ARBA00022801"/>
    </source>
</evidence>
<dbReference type="Gene3D" id="3.40.50.300">
    <property type="entry name" value="P-loop containing nucleotide triphosphate hydrolases"/>
    <property type="match status" value="1"/>
</dbReference>
<name>A0A4R1AT97_9BACI</name>
<evidence type="ECO:0000256" key="5">
    <source>
        <dbReference type="ARBA" id="ARBA00049117"/>
    </source>
</evidence>
<organism evidence="7 8">
    <name type="scientific">Cytobacillus praedii</name>
    <dbReference type="NCBI Taxonomy" id="1742358"/>
    <lineage>
        <taxon>Bacteria</taxon>
        <taxon>Bacillati</taxon>
        <taxon>Bacillota</taxon>
        <taxon>Bacilli</taxon>
        <taxon>Bacillales</taxon>
        <taxon>Bacillaceae</taxon>
        <taxon>Cytobacillus</taxon>
    </lineage>
</organism>
<feature type="domain" description="CobW C-terminal" evidence="6">
    <location>
        <begin position="218"/>
        <end position="303"/>
    </location>
</feature>
<dbReference type="Gene3D" id="3.30.1220.10">
    <property type="entry name" value="CobW-like, C-terminal domain"/>
    <property type="match status" value="1"/>
</dbReference>
<comment type="similarity">
    <text evidence="4">Belongs to the SIMIBI class G3E GTPase family. ZNG1 subfamily.</text>
</comment>
<dbReference type="EMBL" id="SJTH01000025">
    <property type="protein sequence ID" value="TCJ02893.1"/>
    <property type="molecule type" value="Genomic_DNA"/>
</dbReference>
<evidence type="ECO:0000313" key="7">
    <source>
        <dbReference type="EMBL" id="TCJ02893.1"/>
    </source>
</evidence>
<dbReference type="GO" id="GO:0005737">
    <property type="term" value="C:cytoplasm"/>
    <property type="evidence" value="ECO:0007669"/>
    <property type="project" value="TreeGrafter"/>
</dbReference>
<dbReference type="InterPro" id="IPR011629">
    <property type="entry name" value="CobW-like_C"/>
</dbReference>
<dbReference type="Pfam" id="PF07683">
    <property type="entry name" value="CobW_C"/>
    <property type="match status" value="1"/>
</dbReference>
<dbReference type="SUPFAM" id="SSF52540">
    <property type="entry name" value="P-loop containing nucleoside triphosphate hydrolases"/>
    <property type="match status" value="1"/>
</dbReference>
<dbReference type="CDD" id="cd03112">
    <property type="entry name" value="CobW-like"/>
    <property type="match status" value="1"/>
</dbReference>
<evidence type="ECO:0000256" key="4">
    <source>
        <dbReference type="ARBA" id="ARBA00034320"/>
    </source>
</evidence>
<comment type="catalytic activity">
    <reaction evidence="5">
        <text>GTP + H2O = GDP + phosphate + H(+)</text>
        <dbReference type="Rhea" id="RHEA:19669"/>
        <dbReference type="ChEBI" id="CHEBI:15377"/>
        <dbReference type="ChEBI" id="CHEBI:15378"/>
        <dbReference type="ChEBI" id="CHEBI:37565"/>
        <dbReference type="ChEBI" id="CHEBI:43474"/>
        <dbReference type="ChEBI" id="CHEBI:58189"/>
    </reaction>
    <physiologicalReaction direction="left-to-right" evidence="5">
        <dbReference type="Rhea" id="RHEA:19670"/>
    </physiologicalReaction>
</comment>
<keyword evidence="3" id="KW-0143">Chaperone</keyword>
<evidence type="ECO:0000259" key="6">
    <source>
        <dbReference type="SMART" id="SM00833"/>
    </source>
</evidence>
<dbReference type="SMART" id="SM00833">
    <property type="entry name" value="CobW_C"/>
    <property type="match status" value="1"/>
</dbReference>
<gene>
    <name evidence="7" type="ORF">E0Y62_17375</name>
</gene>